<dbReference type="CDD" id="cd18084">
    <property type="entry name" value="RsmE-like"/>
    <property type="match status" value="1"/>
</dbReference>
<dbReference type="EMBL" id="VJMZ01000001">
    <property type="protein sequence ID" value="TRM12749.1"/>
    <property type="molecule type" value="Genomic_DNA"/>
</dbReference>
<evidence type="ECO:0000259" key="14">
    <source>
        <dbReference type="Pfam" id="PF20260"/>
    </source>
</evidence>
<dbReference type="NCBIfam" id="NF008692">
    <property type="entry name" value="PRK11713.1-5"/>
    <property type="match status" value="1"/>
</dbReference>
<dbReference type="InterPro" id="IPR046887">
    <property type="entry name" value="RsmE_PUA-like"/>
</dbReference>
<dbReference type="PIRSF" id="PIRSF015601">
    <property type="entry name" value="MTase_slr0722"/>
    <property type="match status" value="1"/>
</dbReference>
<dbReference type="NCBIfam" id="NF008691">
    <property type="entry name" value="PRK11713.1-4"/>
    <property type="match status" value="1"/>
</dbReference>
<dbReference type="InterPro" id="IPR046886">
    <property type="entry name" value="RsmE_MTase_dom"/>
</dbReference>
<dbReference type="SUPFAM" id="SSF88697">
    <property type="entry name" value="PUA domain-like"/>
    <property type="match status" value="1"/>
</dbReference>
<evidence type="ECO:0000259" key="13">
    <source>
        <dbReference type="Pfam" id="PF04452"/>
    </source>
</evidence>
<gene>
    <name evidence="15" type="ORF">FH966_14160</name>
</gene>
<dbReference type="GO" id="GO:0070475">
    <property type="term" value="P:rRNA base methylation"/>
    <property type="evidence" value="ECO:0007669"/>
    <property type="project" value="TreeGrafter"/>
</dbReference>
<dbReference type="EC" id="2.1.1.193" evidence="3 12"/>
<dbReference type="Pfam" id="PF04452">
    <property type="entry name" value="Methyltrans_RNA"/>
    <property type="match status" value="1"/>
</dbReference>
<evidence type="ECO:0000256" key="9">
    <source>
        <dbReference type="ARBA" id="ARBA00022691"/>
    </source>
</evidence>
<comment type="function">
    <text evidence="10 12">Specifically methylates the N3 position of the uracil ring of uridine 1498 (m3U1498) in 16S rRNA. Acts on the fully assembled 30S ribosomal subunit.</text>
</comment>
<organism evidence="15 16">
    <name type="scientific">Lentibacillus cibarius</name>
    <dbReference type="NCBI Taxonomy" id="2583219"/>
    <lineage>
        <taxon>Bacteria</taxon>
        <taxon>Bacillati</taxon>
        <taxon>Bacillota</taxon>
        <taxon>Bacilli</taxon>
        <taxon>Bacillales</taxon>
        <taxon>Bacillaceae</taxon>
        <taxon>Lentibacillus</taxon>
    </lineage>
</organism>
<evidence type="ECO:0000256" key="4">
    <source>
        <dbReference type="ARBA" id="ARBA00013673"/>
    </source>
</evidence>
<evidence type="ECO:0000256" key="5">
    <source>
        <dbReference type="ARBA" id="ARBA00022490"/>
    </source>
</evidence>
<accession>A0A549YLI5</accession>
<dbReference type="InterPro" id="IPR029026">
    <property type="entry name" value="tRNA_m1G_MTases_N"/>
</dbReference>
<dbReference type="RefSeq" id="WP_142791682.1">
    <property type="nucleotide sequence ID" value="NZ_VJMZ01000001.1"/>
</dbReference>
<feature type="domain" description="Ribosomal RNA small subunit methyltransferase E PUA-like" evidence="14">
    <location>
        <begin position="18"/>
        <end position="57"/>
    </location>
</feature>
<evidence type="ECO:0000313" key="16">
    <source>
        <dbReference type="Proteomes" id="UP000319280"/>
    </source>
</evidence>
<proteinExistence type="inferred from homology"/>
<keyword evidence="16" id="KW-1185">Reference proteome</keyword>
<keyword evidence="6 12" id="KW-0698">rRNA processing</keyword>
<keyword evidence="7 12" id="KW-0489">Methyltransferase</keyword>
<dbReference type="InterPro" id="IPR006700">
    <property type="entry name" value="RsmE"/>
</dbReference>
<evidence type="ECO:0000256" key="7">
    <source>
        <dbReference type="ARBA" id="ARBA00022603"/>
    </source>
</evidence>
<keyword evidence="9 12" id="KW-0949">S-adenosyl-L-methionine</keyword>
<dbReference type="PANTHER" id="PTHR30027">
    <property type="entry name" value="RIBOSOMAL RNA SMALL SUBUNIT METHYLTRANSFERASE E"/>
    <property type="match status" value="1"/>
</dbReference>
<dbReference type="AlphaFoldDB" id="A0A549YLI5"/>
<evidence type="ECO:0000256" key="2">
    <source>
        <dbReference type="ARBA" id="ARBA00005528"/>
    </source>
</evidence>
<sequence length="252" mass="28237">MQRYFVPAENWQQNGVLIKGDDAHHISRVMRLKAGNEVICNHPDGQAAICEITEITSNVVRTEMKEWLHASNESPISVTIAQALAKGDKFELVLQKGTELGAAAFIPVQAERSVVVWDDKKAEKRLNRYAKILKEASEQCHRNKIPQLQPVATITDLIEQSHYFDKKIFAYEEEAKTDTFQTFAQSVAEIKSGDNVLIVIGPEGGFSEQEAVLMKQAMFSPVRLGPRILRTETAAIYALASMSYHFEELGCE</sequence>
<name>A0A549YLI5_9BACI</name>
<keyword evidence="5 12" id="KW-0963">Cytoplasm</keyword>
<protein>
    <recommendedName>
        <fullName evidence="4 12">Ribosomal RNA small subunit methyltransferase E</fullName>
        <ecNumber evidence="3 12">2.1.1.193</ecNumber>
    </recommendedName>
</protein>
<dbReference type="GO" id="GO:0070042">
    <property type="term" value="F:rRNA (uridine-N3-)-methyltransferase activity"/>
    <property type="evidence" value="ECO:0007669"/>
    <property type="project" value="TreeGrafter"/>
</dbReference>
<evidence type="ECO:0000313" key="15">
    <source>
        <dbReference type="EMBL" id="TRM12749.1"/>
    </source>
</evidence>
<dbReference type="Pfam" id="PF20260">
    <property type="entry name" value="PUA_4"/>
    <property type="match status" value="1"/>
</dbReference>
<evidence type="ECO:0000256" key="11">
    <source>
        <dbReference type="ARBA" id="ARBA00047944"/>
    </source>
</evidence>
<comment type="similarity">
    <text evidence="2 12">Belongs to the RNA methyltransferase RsmE family.</text>
</comment>
<dbReference type="InterPro" id="IPR029028">
    <property type="entry name" value="Alpha/beta_knot_MTases"/>
</dbReference>
<comment type="catalytic activity">
    <reaction evidence="11 12">
        <text>uridine(1498) in 16S rRNA + S-adenosyl-L-methionine = N(3)-methyluridine(1498) in 16S rRNA + S-adenosyl-L-homocysteine + H(+)</text>
        <dbReference type="Rhea" id="RHEA:42920"/>
        <dbReference type="Rhea" id="RHEA-COMP:10283"/>
        <dbReference type="Rhea" id="RHEA-COMP:10284"/>
        <dbReference type="ChEBI" id="CHEBI:15378"/>
        <dbReference type="ChEBI" id="CHEBI:57856"/>
        <dbReference type="ChEBI" id="CHEBI:59789"/>
        <dbReference type="ChEBI" id="CHEBI:65315"/>
        <dbReference type="ChEBI" id="CHEBI:74502"/>
        <dbReference type="EC" id="2.1.1.193"/>
    </reaction>
</comment>
<evidence type="ECO:0000256" key="3">
    <source>
        <dbReference type="ARBA" id="ARBA00012328"/>
    </source>
</evidence>
<dbReference type="GO" id="GO:0005737">
    <property type="term" value="C:cytoplasm"/>
    <property type="evidence" value="ECO:0007669"/>
    <property type="project" value="UniProtKB-SubCell"/>
</dbReference>
<evidence type="ECO:0000256" key="6">
    <source>
        <dbReference type="ARBA" id="ARBA00022552"/>
    </source>
</evidence>
<dbReference type="NCBIfam" id="TIGR00046">
    <property type="entry name" value="RsmE family RNA methyltransferase"/>
    <property type="match status" value="1"/>
</dbReference>
<comment type="subcellular location">
    <subcellularLocation>
        <location evidence="1 12">Cytoplasm</location>
    </subcellularLocation>
</comment>
<dbReference type="PANTHER" id="PTHR30027:SF3">
    <property type="entry name" value="16S RRNA (URACIL(1498)-N(3))-METHYLTRANSFERASE"/>
    <property type="match status" value="1"/>
</dbReference>
<dbReference type="Gene3D" id="2.40.240.20">
    <property type="entry name" value="Hypothetical PUA domain-like, domain 1"/>
    <property type="match status" value="1"/>
</dbReference>
<dbReference type="SUPFAM" id="SSF75217">
    <property type="entry name" value="alpha/beta knot"/>
    <property type="match status" value="1"/>
</dbReference>
<evidence type="ECO:0000256" key="10">
    <source>
        <dbReference type="ARBA" id="ARBA00025699"/>
    </source>
</evidence>
<feature type="domain" description="Ribosomal RNA small subunit methyltransferase E methyltransferase" evidence="13">
    <location>
        <begin position="73"/>
        <end position="242"/>
    </location>
</feature>
<reference evidence="15 16" key="1">
    <citation type="submission" date="2019-07" db="EMBL/GenBank/DDBJ databases">
        <title>Genomic analysis of Lentibacillus sp. NKC851-2.</title>
        <authorList>
            <person name="Oh Y.J."/>
        </authorList>
    </citation>
    <scope>NUCLEOTIDE SEQUENCE [LARGE SCALE GENOMIC DNA]</scope>
    <source>
        <strain evidence="15 16">NKC851-2</strain>
    </source>
</reference>
<dbReference type="Gene3D" id="3.40.1280.10">
    <property type="match status" value="1"/>
</dbReference>
<evidence type="ECO:0000256" key="8">
    <source>
        <dbReference type="ARBA" id="ARBA00022679"/>
    </source>
</evidence>
<keyword evidence="8 12" id="KW-0808">Transferase</keyword>
<dbReference type="Proteomes" id="UP000319280">
    <property type="component" value="Unassembled WGS sequence"/>
</dbReference>
<dbReference type="InterPro" id="IPR015947">
    <property type="entry name" value="PUA-like_sf"/>
</dbReference>
<evidence type="ECO:0000256" key="1">
    <source>
        <dbReference type="ARBA" id="ARBA00004496"/>
    </source>
</evidence>
<evidence type="ECO:0000256" key="12">
    <source>
        <dbReference type="PIRNR" id="PIRNR015601"/>
    </source>
</evidence>
<comment type="caution">
    <text evidence="15">The sequence shown here is derived from an EMBL/GenBank/DDBJ whole genome shotgun (WGS) entry which is preliminary data.</text>
</comment>